<evidence type="ECO:0000256" key="1">
    <source>
        <dbReference type="SAM" id="MobiDB-lite"/>
    </source>
</evidence>
<dbReference type="PANTHER" id="PTHR19303">
    <property type="entry name" value="TRANSPOSON"/>
    <property type="match status" value="1"/>
</dbReference>
<evidence type="ECO:0000313" key="4">
    <source>
        <dbReference type="Proteomes" id="UP000250266"/>
    </source>
</evidence>
<gene>
    <name evidence="3" type="ORF">K432DRAFT_410086</name>
</gene>
<dbReference type="Proteomes" id="UP000250266">
    <property type="component" value="Unassembled WGS sequence"/>
</dbReference>
<protein>
    <submittedName>
        <fullName evidence="3">DDE-domain-containing protein</fullName>
    </submittedName>
</protein>
<dbReference type="GO" id="GO:0005634">
    <property type="term" value="C:nucleus"/>
    <property type="evidence" value="ECO:0007669"/>
    <property type="project" value="TreeGrafter"/>
</dbReference>
<sequence>MAPRTRTTFDAGQGQKPTAFCKRHPELKAKRVKAKRVKAKRVKAKRVKAKRVKAKRVKALDWNRHDKNIYDKVRHWFDIIGPELDRADVLPENMYNMDETGVMLSMLGSLKVLVGKDDLRMYRGAGVKRTMVTAIEWISADAATHRSTWATHPTPGWHFACSLVFDPQTRSRANSRPRILICDGFGTYESLEILTYCLENNIILCRIPSHTSHKLQPCDVSVFAALKAAYREQVEKLYRGGANTVGKQHFTLLYSRAREQAFTSRSIKSGWSKTGLYPFSPHRVLKDIQKPIAELRVPNGTGATTDAEIDRDTPLLNAPNRHRLRKLANAARKCFAERALLLDENRLLFEQNNESNCRKSVRPTEVGEIKVMSYADSVEAQSKRDAKEGAVREGKREGKRGAKRKGCAPAETLAKRARKCEVEMAVDEIETMGLREYCSVPDFKHCMGSINEL</sequence>
<dbReference type="OrthoDB" id="4357141at2759"/>
<dbReference type="EMBL" id="KV745541">
    <property type="protein sequence ID" value="OCK74173.1"/>
    <property type="molecule type" value="Genomic_DNA"/>
</dbReference>
<dbReference type="GO" id="GO:0003677">
    <property type="term" value="F:DNA binding"/>
    <property type="evidence" value="ECO:0007669"/>
    <property type="project" value="TreeGrafter"/>
</dbReference>
<feature type="compositionally biased region" description="Basic and acidic residues" evidence="1">
    <location>
        <begin position="381"/>
        <end position="400"/>
    </location>
</feature>
<dbReference type="Pfam" id="PF03184">
    <property type="entry name" value="DDE_1"/>
    <property type="match status" value="1"/>
</dbReference>
<name>A0A8E2DYZ5_9PEZI</name>
<dbReference type="InterPro" id="IPR004875">
    <property type="entry name" value="DDE_SF_endonuclease_dom"/>
</dbReference>
<dbReference type="InterPro" id="IPR050863">
    <property type="entry name" value="CenT-Element_Derived"/>
</dbReference>
<evidence type="ECO:0000259" key="2">
    <source>
        <dbReference type="Pfam" id="PF03184"/>
    </source>
</evidence>
<dbReference type="AlphaFoldDB" id="A0A8E2DYZ5"/>
<keyword evidence="4" id="KW-1185">Reference proteome</keyword>
<feature type="region of interest" description="Disordered" evidence="1">
    <location>
        <begin position="380"/>
        <end position="408"/>
    </location>
</feature>
<reference evidence="3 4" key="1">
    <citation type="journal article" date="2016" name="Nat. Commun.">
        <title>Ectomycorrhizal ecology is imprinted in the genome of the dominant symbiotic fungus Cenococcum geophilum.</title>
        <authorList>
            <consortium name="DOE Joint Genome Institute"/>
            <person name="Peter M."/>
            <person name="Kohler A."/>
            <person name="Ohm R.A."/>
            <person name="Kuo A."/>
            <person name="Krutzmann J."/>
            <person name="Morin E."/>
            <person name="Arend M."/>
            <person name="Barry K.W."/>
            <person name="Binder M."/>
            <person name="Choi C."/>
            <person name="Clum A."/>
            <person name="Copeland A."/>
            <person name="Grisel N."/>
            <person name="Haridas S."/>
            <person name="Kipfer T."/>
            <person name="LaButti K."/>
            <person name="Lindquist E."/>
            <person name="Lipzen A."/>
            <person name="Maire R."/>
            <person name="Meier B."/>
            <person name="Mihaltcheva S."/>
            <person name="Molinier V."/>
            <person name="Murat C."/>
            <person name="Poggeler S."/>
            <person name="Quandt C.A."/>
            <person name="Sperisen C."/>
            <person name="Tritt A."/>
            <person name="Tisserant E."/>
            <person name="Crous P.W."/>
            <person name="Henrissat B."/>
            <person name="Nehls U."/>
            <person name="Egli S."/>
            <person name="Spatafora J.W."/>
            <person name="Grigoriev I.V."/>
            <person name="Martin F.M."/>
        </authorList>
    </citation>
    <scope>NUCLEOTIDE SEQUENCE [LARGE SCALE GENOMIC DNA]</scope>
    <source>
        <strain evidence="3 4">CBS 459.81</strain>
    </source>
</reference>
<accession>A0A8E2DYZ5</accession>
<dbReference type="PANTHER" id="PTHR19303:SF74">
    <property type="entry name" value="POGO TRANSPOSABLE ELEMENT WITH KRAB DOMAIN"/>
    <property type="match status" value="1"/>
</dbReference>
<feature type="domain" description="DDE-1" evidence="2">
    <location>
        <begin position="164"/>
        <end position="271"/>
    </location>
</feature>
<proteinExistence type="predicted"/>
<evidence type="ECO:0000313" key="3">
    <source>
        <dbReference type="EMBL" id="OCK74173.1"/>
    </source>
</evidence>
<organism evidence="3 4">
    <name type="scientific">Lepidopterella palustris CBS 459.81</name>
    <dbReference type="NCBI Taxonomy" id="1314670"/>
    <lineage>
        <taxon>Eukaryota</taxon>
        <taxon>Fungi</taxon>
        <taxon>Dikarya</taxon>
        <taxon>Ascomycota</taxon>
        <taxon>Pezizomycotina</taxon>
        <taxon>Dothideomycetes</taxon>
        <taxon>Pleosporomycetidae</taxon>
        <taxon>Mytilinidiales</taxon>
        <taxon>Argynnaceae</taxon>
        <taxon>Lepidopterella</taxon>
    </lineage>
</organism>